<protein>
    <submittedName>
        <fullName evidence="3">DUF262 domain-containing protein</fullName>
    </submittedName>
</protein>
<dbReference type="PANTHER" id="PTHR35149:SF2">
    <property type="entry name" value="DUF262 DOMAIN-CONTAINING PROTEIN"/>
    <property type="match status" value="1"/>
</dbReference>
<comment type="caution">
    <text evidence="3">The sequence shown here is derived from an EMBL/GenBank/DDBJ whole genome shotgun (WGS) entry which is preliminary data.</text>
</comment>
<gene>
    <name evidence="3" type="ORF">GIW81_14840</name>
</gene>
<accession>A0A6I3KMF3</accession>
<dbReference type="InterPro" id="IPR011089">
    <property type="entry name" value="GmrSD_C"/>
</dbReference>
<evidence type="ECO:0000259" key="1">
    <source>
        <dbReference type="Pfam" id="PF03235"/>
    </source>
</evidence>
<dbReference type="Pfam" id="PF03235">
    <property type="entry name" value="GmrSD_N"/>
    <property type="match status" value="1"/>
</dbReference>
<evidence type="ECO:0000259" key="2">
    <source>
        <dbReference type="Pfam" id="PF07510"/>
    </source>
</evidence>
<proteinExistence type="predicted"/>
<dbReference type="InterPro" id="IPR004919">
    <property type="entry name" value="GmrSD_N"/>
</dbReference>
<feature type="domain" description="GmrSD restriction endonucleases N-terminal" evidence="1">
    <location>
        <begin position="14"/>
        <end position="247"/>
    </location>
</feature>
<organism evidence="3 4">
    <name type="scientific">Hyphomicrobium album</name>
    <dbReference type="NCBI Taxonomy" id="2665159"/>
    <lineage>
        <taxon>Bacteria</taxon>
        <taxon>Pseudomonadati</taxon>
        <taxon>Pseudomonadota</taxon>
        <taxon>Alphaproteobacteria</taxon>
        <taxon>Hyphomicrobiales</taxon>
        <taxon>Hyphomicrobiaceae</taxon>
        <taxon>Hyphomicrobium</taxon>
    </lineage>
</organism>
<feature type="domain" description="GmrSD restriction endonucleases C-terminal" evidence="2">
    <location>
        <begin position="436"/>
        <end position="562"/>
    </location>
</feature>
<reference evidence="3 4" key="1">
    <citation type="submission" date="2019-11" db="EMBL/GenBank/DDBJ databases">
        <title>Identification of a novel strain.</title>
        <authorList>
            <person name="Xu Q."/>
            <person name="Wang G."/>
        </authorList>
    </citation>
    <scope>NUCLEOTIDE SEQUENCE [LARGE SCALE GENOMIC DNA]</scope>
    <source>
        <strain evidence="4">xq</strain>
    </source>
</reference>
<evidence type="ECO:0000313" key="3">
    <source>
        <dbReference type="EMBL" id="MTD95613.1"/>
    </source>
</evidence>
<keyword evidence="4" id="KW-1185">Reference proteome</keyword>
<dbReference type="Proteomes" id="UP000440694">
    <property type="component" value="Unassembled WGS sequence"/>
</dbReference>
<name>A0A6I3KMF3_9HYPH</name>
<sequence>MFPGLPTASLTLTHLFSAPFHFSVPGYQRPYSWTTAEAGQLLEDVLGAAGLGQTGAEEPDYFLGTILLLDGTGGDLPKPKSREREPRFFEIIDGQQRLVTLAMLAGVLRDLGTERWLWGSRNRLDYLIAADAAAVKQLGRKYRIEVSAREQSFLETYAQTRGGSLTAPTIEVLSEAEERLLKVRDHFVRELSSLDEADRRRLTDYLCDQCHFVVVLTRDIDRAHRLFTVLNERGRALQRNDILKAELLKSIPEDRAAAALDKWDSAAGLLGANFETFFSHVFAIYGRGDTKIIAGVRRTIREVGGAEAFLNQVVEPLSKAYHTVLSAADVNLSIDPEARRYLVYLGRLPEGDWAPAAILAVHQYADDPKRATMLLKEIDRLVHLLRMLCLGAGKRARRLANAVQLIKAHAALRPGDGPFALTREEVRNISYHLRSMYRRDAQVCKQLLLRLNDELTRSATILDPKDYSVEHVLPQRPGATSEWRRWFADGEEREICTESLGNLVAVTQKQNDRARNQEFYRKREIYRGMDDDPPVLAITRDVVECNVWRAGDIRAREAKLLALMREIWGIDIAAMQGHGTRSDVA</sequence>
<dbReference type="RefSeq" id="WP_154740142.1">
    <property type="nucleotide sequence ID" value="NZ_WMBQ01000002.1"/>
</dbReference>
<dbReference type="AlphaFoldDB" id="A0A6I3KMF3"/>
<dbReference type="Pfam" id="PF07510">
    <property type="entry name" value="GmrSD_C"/>
    <property type="match status" value="1"/>
</dbReference>
<dbReference type="EMBL" id="WMBQ01000002">
    <property type="protein sequence ID" value="MTD95613.1"/>
    <property type="molecule type" value="Genomic_DNA"/>
</dbReference>
<dbReference type="PANTHER" id="PTHR35149">
    <property type="entry name" value="SLL5132 PROTEIN"/>
    <property type="match status" value="1"/>
</dbReference>
<evidence type="ECO:0000313" key="4">
    <source>
        <dbReference type="Proteomes" id="UP000440694"/>
    </source>
</evidence>